<protein>
    <submittedName>
        <fullName evidence="1">Uncharacterized protein</fullName>
    </submittedName>
</protein>
<evidence type="ECO:0000313" key="1">
    <source>
        <dbReference type="EMBL" id="QIP43963.1"/>
    </source>
</evidence>
<keyword evidence="1" id="KW-0614">Plasmid</keyword>
<organism evidence="1 2">
    <name type="scientific">Rhodococcus erythropolis</name>
    <name type="common">Arthrobacter picolinophilus</name>
    <dbReference type="NCBI Taxonomy" id="1833"/>
    <lineage>
        <taxon>Bacteria</taxon>
        <taxon>Bacillati</taxon>
        <taxon>Actinomycetota</taxon>
        <taxon>Actinomycetes</taxon>
        <taxon>Mycobacteriales</taxon>
        <taxon>Nocardiaceae</taxon>
        <taxon>Rhodococcus</taxon>
        <taxon>Rhodococcus erythropolis group</taxon>
    </lineage>
</organism>
<proteinExistence type="predicted"/>
<reference evidence="1 2" key="1">
    <citation type="submission" date="2020-03" db="EMBL/GenBank/DDBJ databases">
        <title>Screen low temperature-resistant strains for efficient degradation of petroleum hydrocarbons under the low temperature.</title>
        <authorList>
            <person name="Wang Y."/>
            <person name="Chen J."/>
        </authorList>
    </citation>
    <scope>NUCLEOTIDE SEQUENCE [LARGE SCALE GENOMIC DNA]</scope>
    <source>
        <strain evidence="1 2">KB1</strain>
        <plasmid evidence="1 2">plas1</plasmid>
    </source>
</reference>
<name>A0A6G9D3V9_RHOER</name>
<dbReference type="RefSeq" id="WP_166503070.1">
    <property type="nucleotide sequence ID" value="NZ_CP050125.1"/>
</dbReference>
<evidence type="ECO:0000313" key="2">
    <source>
        <dbReference type="Proteomes" id="UP000502345"/>
    </source>
</evidence>
<accession>A0A6G9D3V9</accession>
<dbReference type="AlphaFoldDB" id="A0A6G9D3V9"/>
<dbReference type="Proteomes" id="UP000502345">
    <property type="component" value="Plasmid plas1"/>
</dbReference>
<geneLocation type="plasmid" evidence="1 2">
    <name>plas1</name>
</geneLocation>
<dbReference type="EMBL" id="CP050125">
    <property type="protein sequence ID" value="QIP43963.1"/>
    <property type="molecule type" value="Genomic_DNA"/>
</dbReference>
<sequence>MNSLRDEIHSGEFRQSRHYPVARSVERVAAQTFMRLNPDTEWPPVNGHFADVYRLASWRLLTPLETVAALDYETLTASSWAALPDDQREAWFEHVRGTNSRLSRTRIGRFTAEVITTLST</sequence>
<gene>
    <name evidence="1" type="ORF">G9444_6720</name>
</gene>